<comment type="similarity">
    <text evidence="1">Belongs to the pseudouridine synthase RluA family.</text>
</comment>
<dbReference type="InterPro" id="IPR006145">
    <property type="entry name" value="PsdUridine_synth_RsuA/RluA"/>
</dbReference>
<dbReference type="Pfam" id="PF00849">
    <property type="entry name" value="PseudoU_synth_2"/>
    <property type="match status" value="1"/>
</dbReference>
<dbReference type="RefSeq" id="WP_338666622.1">
    <property type="nucleotide sequence ID" value="NZ_CP146609.1"/>
</dbReference>
<dbReference type="Gene3D" id="3.10.290.10">
    <property type="entry name" value="RNA-binding S4 domain"/>
    <property type="match status" value="1"/>
</dbReference>
<dbReference type="PROSITE" id="PS01129">
    <property type="entry name" value="PSI_RLU"/>
    <property type="match status" value="1"/>
</dbReference>
<dbReference type="Gene3D" id="3.30.2350.10">
    <property type="entry name" value="Pseudouridine synthase"/>
    <property type="match status" value="1"/>
</dbReference>
<dbReference type="SUPFAM" id="SSF55120">
    <property type="entry name" value="Pseudouridine synthase"/>
    <property type="match status" value="1"/>
</dbReference>
<keyword evidence="3" id="KW-0694">RNA-binding</keyword>
<dbReference type="InterPro" id="IPR050188">
    <property type="entry name" value="RluA_PseudoU_synthase"/>
</dbReference>
<organism evidence="6 7">
    <name type="scientific">Pseudodesulfovibrio methanolicus</name>
    <dbReference type="NCBI Taxonomy" id="3126690"/>
    <lineage>
        <taxon>Bacteria</taxon>
        <taxon>Pseudomonadati</taxon>
        <taxon>Thermodesulfobacteriota</taxon>
        <taxon>Desulfovibrionia</taxon>
        <taxon>Desulfovibrionales</taxon>
        <taxon>Desulfovibrionaceae</taxon>
    </lineage>
</organism>
<sequence length="275" mass="30008">MFFEGTFSIDASGDGSRLDRVLEAVMPGSGLRLRRRLCEEGRVLVDGRARKPGYKVRTGQSVEMGAARAMTTADELGLRIVKWEDGFAAVNKPGGVHSAAIAGRDEPSAEGALAELFPDREPVLLNRLDNLTSGLLLVALTPEARAAYLEYEDEGAIKKFYLARVRGRLDGIVSVRNRLDTDDRKKTRVLAEPDPDSRRWTGVTALSHDNAAGTSLVRCLIMKGARHQIRAHLSSIGHPIIGDPLYGGGESPRGLMLQHQRIEMPGFQAEAIPLF</sequence>
<dbReference type="Proteomes" id="UP001385389">
    <property type="component" value="Chromosome"/>
</dbReference>
<dbReference type="PROSITE" id="PS50889">
    <property type="entry name" value="S4"/>
    <property type="match status" value="1"/>
</dbReference>
<dbReference type="CDD" id="cd02869">
    <property type="entry name" value="PseudoU_synth_RluA_like"/>
    <property type="match status" value="1"/>
</dbReference>
<keyword evidence="2 6" id="KW-0413">Isomerase</keyword>
<keyword evidence="7" id="KW-1185">Reference proteome</keyword>
<feature type="domain" description="RNA-binding S4" evidence="5">
    <location>
        <begin position="17"/>
        <end position="60"/>
    </location>
</feature>
<evidence type="ECO:0000256" key="3">
    <source>
        <dbReference type="PROSITE-ProRule" id="PRU00182"/>
    </source>
</evidence>
<dbReference type="InterPro" id="IPR002942">
    <property type="entry name" value="S4_RNA-bd"/>
</dbReference>
<accession>A0ABZ2IS10</accession>
<proteinExistence type="inferred from homology"/>
<gene>
    <name evidence="6" type="ORF">V8V93_10455</name>
</gene>
<evidence type="ECO:0000256" key="1">
    <source>
        <dbReference type="ARBA" id="ARBA00010876"/>
    </source>
</evidence>
<dbReference type="PANTHER" id="PTHR21600">
    <property type="entry name" value="MITOCHONDRIAL RNA PSEUDOURIDINE SYNTHASE"/>
    <property type="match status" value="1"/>
</dbReference>
<feature type="domain" description="Pseudouridine synthase RsuA/RluA-like" evidence="4">
    <location>
        <begin position="88"/>
        <end position="235"/>
    </location>
</feature>
<dbReference type="SUPFAM" id="SSF55174">
    <property type="entry name" value="Alpha-L RNA-binding motif"/>
    <property type="match status" value="1"/>
</dbReference>
<dbReference type="EC" id="5.4.99.-" evidence="6"/>
<dbReference type="InterPro" id="IPR006224">
    <property type="entry name" value="PsdUridine_synth_RluA-like_CS"/>
</dbReference>
<evidence type="ECO:0000259" key="4">
    <source>
        <dbReference type="Pfam" id="PF00849"/>
    </source>
</evidence>
<dbReference type="CDD" id="cd00165">
    <property type="entry name" value="S4"/>
    <property type="match status" value="1"/>
</dbReference>
<dbReference type="Pfam" id="PF01479">
    <property type="entry name" value="S4"/>
    <property type="match status" value="1"/>
</dbReference>
<evidence type="ECO:0000313" key="6">
    <source>
        <dbReference type="EMBL" id="WWX20878.1"/>
    </source>
</evidence>
<name>A0ABZ2IS10_9BACT</name>
<evidence type="ECO:0000256" key="2">
    <source>
        <dbReference type="ARBA" id="ARBA00023235"/>
    </source>
</evidence>
<evidence type="ECO:0000313" key="7">
    <source>
        <dbReference type="Proteomes" id="UP001385389"/>
    </source>
</evidence>
<dbReference type="PANTHER" id="PTHR21600:SF87">
    <property type="entry name" value="RNA PSEUDOURIDYLATE SYNTHASE DOMAIN-CONTAINING PROTEIN 1"/>
    <property type="match status" value="1"/>
</dbReference>
<dbReference type="InterPro" id="IPR036986">
    <property type="entry name" value="S4_RNA-bd_sf"/>
</dbReference>
<dbReference type="EMBL" id="CP146609">
    <property type="protein sequence ID" value="WWX20878.1"/>
    <property type="molecule type" value="Genomic_DNA"/>
</dbReference>
<reference evidence="6 7" key="1">
    <citation type="submission" date="2024-03" db="EMBL/GenBank/DDBJ databases">
        <title>Phenotype and Genome Characterization of a Sulfate-Reducing Bacterium Pseudodesulfovibrio sp. strain 5S69, isolated from Petroleum Reservoir in Tatarstan (Russia).</title>
        <authorList>
            <person name="Bidzhieva S.K."/>
            <person name="Kadnikov V."/>
            <person name="Tourova T.P."/>
            <person name="Samigullina S.R."/>
            <person name="Sokolova D.S."/>
            <person name="Poltaraus A.B."/>
            <person name="Avtukh A.N."/>
            <person name="Tereshina V.M."/>
            <person name="Mardanov A.V."/>
            <person name="Nazina T.N."/>
        </authorList>
    </citation>
    <scope>NUCLEOTIDE SEQUENCE [LARGE SCALE GENOMIC DNA]</scope>
    <source>
        <strain evidence="6 7">5S69</strain>
    </source>
</reference>
<dbReference type="GO" id="GO:0016853">
    <property type="term" value="F:isomerase activity"/>
    <property type="evidence" value="ECO:0007669"/>
    <property type="project" value="UniProtKB-KW"/>
</dbReference>
<dbReference type="InterPro" id="IPR020103">
    <property type="entry name" value="PsdUridine_synth_cat_dom_sf"/>
</dbReference>
<evidence type="ECO:0000259" key="5">
    <source>
        <dbReference type="Pfam" id="PF01479"/>
    </source>
</evidence>
<protein>
    <submittedName>
        <fullName evidence="6">RluA family pseudouridine synthase</fullName>
        <ecNumber evidence="6">5.4.99.-</ecNumber>
    </submittedName>
</protein>